<dbReference type="PANTHER" id="PTHR20275:SF0">
    <property type="entry name" value="NAD KINASE"/>
    <property type="match status" value="1"/>
</dbReference>
<dbReference type="Pfam" id="PF01513">
    <property type="entry name" value="NAD_kinase"/>
    <property type="match status" value="1"/>
</dbReference>
<evidence type="ECO:0000256" key="4">
    <source>
        <dbReference type="ARBA" id="ARBA00023027"/>
    </source>
</evidence>
<feature type="binding site" evidence="6">
    <location>
        <position position="67"/>
    </location>
    <ligand>
        <name>NAD(+)</name>
        <dbReference type="ChEBI" id="CHEBI:57540"/>
    </ligand>
</feature>
<organism evidence="7 8">
    <name type="scientific">Shuttleworthella satelles DSM 14600</name>
    <dbReference type="NCBI Taxonomy" id="626523"/>
    <lineage>
        <taxon>Bacteria</taxon>
        <taxon>Bacillati</taxon>
        <taxon>Bacillota</taxon>
        <taxon>Clostridia</taxon>
        <taxon>Lachnospirales</taxon>
        <taxon>Lachnospiraceae</taxon>
        <taxon>Shuttleworthella</taxon>
    </lineage>
</organism>
<dbReference type="GO" id="GO:0003951">
    <property type="term" value="F:NAD+ kinase activity"/>
    <property type="evidence" value="ECO:0007669"/>
    <property type="project" value="UniProtKB-UniRule"/>
</dbReference>
<evidence type="ECO:0000313" key="7">
    <source>
        <dbReference type="EMBL" id="EEP28143.1"/>
    </source>
</evidence>
<evidence type="ECO:0000313" key="8">
    <source>
        <dbReference type="Proteomes" id="UP000003494"/>
    </source>
</evidence>
<name>C4GAK0_9FIRM</name>
<sequence length="282" mass="31225">MKNFLLVTRNMEVSRDWIDRLKAVIASRGGSLICLENPQDSTNPGSIPVPENTDGILTLGGDGTMIRAAQNTLGSGVPLIGINGGHLGYLCDLDPDGVDEAIDLLMEDRYEIESRMLLAGMVYDAQKKPDQESVALNDVVIVSRRPMEILCLTVYVNGQPLYTYHCDGMIFATPTGSTAYNLSAKGPIVDPKTRLILLTPINPHTLNSRSIVLDPNDIISVKLTARREGDEPVAEVSFDGNHRRQLVPGEELVVYRSREEIKMMKLSKMNFLERIRNKMQSN</sequence>
<keyword evidence="6" id="KW-0547">Nucleotide-binding</keyword>
<dbReference type="GO" id="GO:0019674">
    <property type="term" value="P:NAD+ metabolic process"/>
    <property type="evidence" value="ECO:0007669"/>
    <property type="project" value="InterPro"/>
</dbReference>
<keyword evidence="1 6" id="KW-0808">Transferase</keyword>
<keyword evidence="2 6" id="KW-0418">Kinase</keyword>
<dbReference type="GO" id="GO:0005524">
    <property type="term" value="F:ATP binding"/>
    <property type="evidence" value="ECO:0007669"/>
    <property type="project" value="UniProtKB-KW"/>
</dbReference>
<dbReference type="InterPro" id="IPR016064">
    <property type="entry name" value="NAD/diacylglycerol_kinase_sf"/>
</dbReference>
<keyword evidence="3 6" id="KW-0521">NADP</keyword>
<dbReference type="HOGENOM" id="CLU_008831_0_0_9"/>
<reference evidence="7" key="1">
    <citation type="submission" date="2009-04" db="EMBL/GenBank/DDBJ databases">
        <authorList>
            <person name="Weinstock G."/>
            <person name="Sodergren E."/>
            <person name="Clifton S."/>
            <person name="Fulton L."/>
            <person name="Fulton B."/>
            <person name="Courtney L."/>
            <person name="Fronick C."/>
            <person name="Harrison M."/>
            <person name="Strong C."/>
            <person name="Farmer C."/>
            <person name="Delahaunty K."/>
            <person name="Markovic C."/>
            <person name="Hall O."/>
            <person name="Minx P."/>
            <person name="Tomlinson C."/>
            <person name="Mitreva M."/>
            <person name="Nelson J."/>
            <person name="Hou S."/>
            <person name="Wollam A."/>
            <person name="Pepin K.H."/>
            <person name="Johnson M."/>
            <person name="Bhonagiri V."/>
            <person name="Nash W.E."/>
            <person name="Warren W."/>
            <person name="Chinwalla A."/>
            <person name="Mardis E.R."/>
            <person name="Wilson R.K."/>
        </authorList>
    </citation>
    <scope>NUCLEOTIDE SEQUENCE [LARGE SCALE GENOMIC DNA]</scope>
    <source>
        <strain evidence="7">DSM 14600</strain>
    </source>
</reference>
<gene>
    <name evidence="6" type="primary">nadK</name>
    <name evidence="7" type="ORF">GCWU000342_00951</name>
</gene>
<keyword evidence="8" id="KW-1185">Reference proteome</keyword>
<dbReference type="GO" id="GO:0006741">
    <property type="term" value="P:NADP+ biosynthetic process"/>
    <property type="evidence" value="ECO:0007669"/>
    <property type="project" value="UniProtKB-UniRule"/>
</dbReference>
<evidence type="ECO:0000256" key="1">
    <source>
        <dbReference type="ARBA" id="ARBA00022679"/>
    </source>
</evidence>
<comment type="cofactor">
    <cofactor evidence="6">
        <name>a divalent metal cation</name>
        <dbReference type="ChEBI" id="CHEBI:60240"/>
    </cofactor>
</comment>
<comment type="caution">
    <text evidence="7">The sequence shown here is derived from an EMBL/GenBank/DDBJ whole genome shotgun (WGS) entry which is preliminary data.</text>
</comment>
<keyword evidence="6" id="KW-0067">ATP-binding</keyword>
<dbReference type="Gene3D" id="3.40.50.10330">
    <property type="entry name" value="Probable inorganic polyphosphate/atp-NAD kinase, domain 1"/>
    <property type="match status" value="1"/>
</dbReference>
<dbReference type="EMBL" id="ACIP02000002">
    <property type="protein sequence ID" value="EEP28143.1"/>
    <property type="molecule type" value="Genomic_DNA"/>
</dbReference>
<dbReference type="InterPro" id="IPR002504">
    <property type="entry name" value="NADK"/>
</dbReference>
<comment type="similarity">
    <text evidence="6">Belongs to the NAD kinase family.</text>
</comment>
<dbReference type="GO" id="GO:0046872">
    <property type="term" value="F:metal ion binding"/>
    <property type="evidence" value="ECO:0007669"/>
    <property type="project" value="UniProtKB-UniRule"/>
</dbReference>
<dbReference type="Proteomes" id="UP000003494">
    <property type="component" value="Unassembled WGS sequence"/>
</dbReference>
<feature type="binding site" evidence="6">
    <location>
        <begin position="137"/>
        <end position="138"/>
    </location>
    <ligand>
        <name>NAD(+)</name>
        <dbReference type="ChEBI" id="CHEBI:57540"/>
    </ligand>
</feature>
<dbReference type="PANTHER" id="PTHR20275">
    <property type="entry name" value="NAD KINASE"/>
    <property type="match status" value="1"/>
</dbReference>
<feature type="binding site" evidence="6">
    <location>
        <begin position="178"/>
        <end position="183"/>
    </location>
    <ligand>
        <name>NAD(+)</name>
        <dbReference type="ChEBI" id="CHEBI:57540"/>
    </ligand>
</feature>
<comment type="subcellular location">
    <subcellularLocation>
        <location evidence="6">Cytoplasm</location>
    </subcellularLocation>
</comment>
<evidence type="ECO:0000256" key="3">
    <source>
        <dbReference type="ARBA" id="ARBA00022857"/>
    </source>
</evidence>
<dbReference type="GO" id="GO:0005737">
    <property type="term" value="C:cytoplasm"/>
    <property type="evidence" value="ECO:0007669"/>
    <property type="project" value="UniProtKB-SubCell"/>
</dbReference>
<feature type="active site" description="Proton acceptor" evidence="6">
    <location>
        <position position="62"/>
    </location>
</feature>
<comment type="caution">
    <text evidence="6">Lacks conserved residue(s) required for the propagation of feature annotation.</text>
</comment>
<proteinExistence type="inferred from homology"/>
<feature type="binding site" evidence="6">
    <location>
        <position position="167"/>
    </location>
    <ligand>
        <name>NAD(+)</name>
        <dbReference type="ChEBI" id="CHEBI:57540"/>
    </ligand>
</feature>
<feature type="binding site" evidence="6">
    <location>
        <position position="165"/>
    </location>
    <ligand>
        <name>NAD(+)</name>
        <dbReference type="ChEBI" id="CHEBI:57540"/>
    </ligand>
</feature>
<comment type="function">
    <text evidence="6">Involved in the regulation of the intracellular balance of NAD and NADP, and is a key enzyme in the biosynthesis of NADP. Catalyzes specifically the phosphorylation on 2'-hydroxyl of the adenosine moiety of NAD to yield NADP.</text>
</comment>
<protein>
    <recommendedName>
        <fullName evidence="6">NAD kinase</fullName>
        <ecNumber evidence="6">2.7.1.23</ecNumber>
    </recommendedName>
    <alternativeName>
        <fullName evidence="6">ATP-dependent NAD kinase</fullName>
    </alternativeName>
</protein>
<dbReference type="GO" id="GO:0051287">
    <property type="term" value="F:NAD binding"/>
    <property type="evidence" value="ECO:0007669"/>
    <property type="project" value="UniProtKB-ARBA"/>
</dbReference>
<dbReference type="RefSeq" id="WP_006905962.1">
    <property type="nucleotide sequence ID" value="NZ_GG665866.1"/>
</dbReference>
<feature type="binding site" evidence="6">
    <location>
        <position position="241"/>
    </location>
    <ligand>
        <name>NAD(+)</name>
        <dbReference type="ChEBI" id="CHEBI:57540"/>
    </ligand>
</feature>
<dbReference type="AlphaFoldDB" id="C4GAK0"/>
<dbReference type="SUPFAM" id="SSF111331">
    <property type="entry name" value="NAD kinase/diacylglycerol kinase-like"/>
    <property type="match status" value="1"/>
</dbReference>
<evidence type="ECO:0000256" key="5">
    <source>
        <dbReference type="ARBA" id="ARBA00047925"/>
    </source>
</evidence>
<comment type="catalytic activity">
    <reaction evidence="5 6">
        <text>NAD(+) + ATP = ADP + NADP(+) + H(+)</text>
        <dbReference type="Rhea" id="RHEA:18629"/>
        <dbReference type="ChEBI" id="CHEBI:15378"/>
        <dbReference type="ChEBI" id="CHEBI:30616"/>
        <dbReference type="ChEBI" id="CHEBI:57540"/>
        <dbReference type="ChEBI" id="CHEBI:58349"/>
        <dbReference type="ChEBI" id="CHEBI:456216"/>
        <dbReference type="EC" id="2.7.1.23"/>
    </reaction>
</comment>
<evidence type="ECO:0000256" key="6">
    <source>
        <dbReference type="HAMAP-Rule" id="MF_00361"/>
    </source>
</evidence>
<dbReference type="EC" id="2.7.1.23" evidence="6"/>
<dbReference type="eggNOG" id="COG0061">
    <property type="taxonomic scope" value="Bacteria"/>
</dbReference>
<dbReference type="InterPro" id="IPR017437">
    <property type="entry name" value="ATP-NAD_kinase_PpnK-typ_C"/>
</dbReference>
<dbReference type="HAMAP" id="MF_00361">
    <property type="entry name" value="NAD_kinase"/>
    <property type="match status" value="1"/>
</dbReference>
<accession>C4GAK0</accession>
<evidence type="ECO:0000256" key="2">
    <source>
        <dbReference type="ARBA" id="ARBA00022777"/>
    </source>
</evidence>
<dbReference type="InterPro" id="IPR017438">
    <property type="entry name" value="ATP-NAD_kinase_N"/>
</dbReference>
<dbReference type="STRING" id="626523.GCWU000342_00951"/>
<feature type="binding site" evidence="6">
    <location>
        <begin position="62"/>
        <end position="63"/>
    </location>
    <ligand>
        <name>NAD(+)</name>
        <dbReference type="ChEBI" id="CHEBI:57540"/>
    </ligand>
</feature>
<keyword evidence="4 6" id="KW-0520">NAD</keyword>
<dbReference type="Gene3D" id="2.60.200.30">
    <property type="entry name" value="Probable inorganic polyphosphate/atp-NAD kinase, domain 2"/>
    <property type="match status" value="1"/>
</dbReference>
<dbReference type="Pfam" id="PF20143">
    <property type="entry name" value="NAD_kinase_C"/>
    <property type="match status" value="1"/>
</dbReference>
<keyword evidence="6" id="KW-0963">Cytoplasm</keyword>